<comment type="subcellular location">
    <subcellularLocation>
        <location evidence="1">Cell membrane</location>
        <topology evidence="1">Multi-pass membrane protein</topology>
    </subcellularLocation>
</comment>
<name>A0A0G2ZEJ6_9BACT</name>
<evidence type="ECO:0000313" key="8">
    <source>
        <dbReference type="EMBL" id="AKI97268.1"/>
    </source>
</evidence>
<dbReference type="InterPro" id="IPR050638">
    <property type="entry name" value="AA-Vitamin_Transporters"/>
</dbReference>
<proteinExistence type="predicted"/>
<keyword evidence="2" id="KW-1003">Cell membrane</keyword>
<dbReference type="Pfam" id="PF00892">
    <property type="entry name" value="EamA"/>
    <property type="match status" value="2"/>
</dbReference>
<evidence type="ECO:0000256" key="4">
    <source>
        <dbReference type="ARBA" id="ARBA00022989"/>
    </source>
</evidence>
<feature type="transmembrane region" description="Helical" evidence="6">
    <location>
        <begin position="34"/>
        <end position="53"/>
    </location>
</feature>
<feature type="domain" description="EamA" evidence="7">
    <location>
        <begin position="7"/>
        <end position="138"/>
    </location>
</feature>
<dbReference type="STRING" id="1330330.IX53_04945"/>
<sequence length="304" mass="34281">MNRYLPYIAGLTSSVIFGFSFLFTKMAIDFTSPFYFLAYRFSFAFIFLFVLKLSGILKAKVTEKSLIDLGLLAFIQPLMYFSLEITGINLTTSVEAGILISTIPVFVLILSRIFLKEFLSGIQQFFMFLSLAGVILITISRGLHFSKSLVGALFLIACSISAAFYNILSRRASLNYTPADITYHMMLFGFLGFTSVAFFWSLLKRETFEFVRELLIREVMISVLYLGILSSAVTFFLLNFTLSRIPATRASVFPYISTVVALFAGFVFRGERLTLLSMVGATMILLGVWWINAFASKMKREVSE</sequence>
<evidence type="ECO:0000313" key="9">
    <source>
        <dbReference type="Proteomes" id="UP000035159"/>
    </source>
</evidence>
<feature type="transmembrane region" description="Helical" evidence="6">
    <location>
        <begin position="181"/>
        <end position="203"/>
    </location>
</feature>
<dbReference type="OrthoDB" id="37139at2"/>
<evidence type="ECO:0000256" key="6">
    <source>
        <dbReference type="SAM" id="Phobius"/>
    </source>
</evidence>
<keyword evidence="4 6" id="KW-1133">Transmembrane helix</keyword>
<dbReference type="EMBL" id="CP011232">
    <property type="protein sequence ID" value="AKI97268.1"/>
    <property type="molecule type" value="Genomic_DNA"/>
</dbReference>
<organism evidence="8 9">
    <name type="scientific">Kosmotoga pacifica</name>
    <dbReference type="NCBI Taxonomy" id="1330330"/>
    <lineage>
        <taxon>Bacteria</taxon>
        <taxon>Thermotogati</taxon>
        <taxon>Thermotogota</taxon>
        <taxon>Thermotogae</taxon>
        <taxon>Kosmotogales</taxon>
        <taxon>Kosmotogaceae</taxon>
        <taxon>Kosmotoga</taxon>
    </lineage>
</organism>
<dbReference type="Proteomes" id="UP000035159">
    <property type="component" value="Chromosome"/>
</dbReference>
<feature type="transmembrane region" description="Helical" evidence="6">
    <location>
        <begin position="275"/>
        <end position="295"/>
    </location>
</feature>
<feature type="transmembrane region" description="Helical" evidence="6">
    <location>
        <begin position="7"/>
        <end position="28"/>
    </location>
</feature>
<accession>A0A0G2ZEJ6</accession>
<evidence type="ECO:0000256" key="2">
    <source>
        <dbReference type="ARBA" id="ARBA00022475"/>
    </source>
</evidence>
<feature type="transmembrane region" description="Helical" evidence="6">
    <location>
        <begin position="95"/>
        <end position="113"/>
    </location>
</feature>
<evidence type="ECO:0000256" key="1">
    <source>
        <dbReference type="ARBA" id="ARBA00004651"/>
    </source>
</evidence>
<dbReference type="GO" id="GO:0005886">
    <property type="term" value="C:plasma membrane"/>
    <property type="evidence" value="ECO:0007669"/>
    <property type="project" value="UniProtKB-SubCell"/>
</dbReference>
<protein>
    <recommendedName>
        <fullName evidence="7">EamA domain-containing protein</fullName>
    </recommendedName>
</protein>
<feature type="transmembrane region" description="Helical" evidence="6">
    <location>
        <begin position="252"/>
        <end position="269"/>
    </location>
</feature>
<keyword evidence="3 6" id="KW-0812">Transmembrane</keyword>
<keyword evidence="9" id="KW-1185">Reference proteome</keyword>
<keyword evidence="5 6" id="KW-0472">Membrane</keyword>
<dbReference type="AlphaFoldDB" id="A0A0G2ZEJ6"/>
<feature type="transmembrane region" description="Helical" evidence="6">
    <location>
        <begin position="125"/>
        <end position="143"/>
    </location>
</feature>
<feature type="transmembrane region" description="Helical" evidence="6">
    <location>
        <begin position="65"/>
        <end position="83"/>
    </location>
</feature>
<dbReference type="PANTHER" id="PTHR32322:SF18">
    <property type="entry name" value="S-ADENOSYLMETHIONINE_S-ADENOSYLHOMOCYSTEINE TRANSPORTER"/>
    <property type="match status" value="1"/>
</dbReference>
<dbReference type="KEGG" id="kpf:IX53_04945"/>
<dbReference type="Gene3D" id="1.10.3730.20">
    <property type="match status" value="1"/>
</dbReference>
<dbReference type="PANTHER" id="PTHR32322">
    <property type="entry name" value="INNER MEMBRANE TRANSPORTER"/>
    <property type="match status" value="1"/>
</dbReference>
<dbReference type="PATRIC" id="fig|1330330.3.peg.995"/>
<feature type="domain" description="EamA" evidence="7">
    <location>
        <begin position="150"/>
        <end position="292"/>
    </location>
</feature>
<evidence type="ECO:0000256" key="3">
    <source>
        <dbReference type="ARBA" id="ARBA00022692"/>
    </source>
</evidence>
<dbReference type="RefSeq" id="WP_047754402.1">
    <property type="nucleotide sequence ID" value="NZ_CAJUHA010000008.1"/>
</dbReference>
<dbReference type="InterPro" id="IPR000620">
    <property type="entry name" value="EamA_dom"/>
</dbReference>
<evidence type="ECO:0000259" key="7">
    <source>
        <dbReference type="Pfam" id="PF00892"/>
    </source>
</evidence>
<feature type="transmembrane region" description="Helical" evidence="6">
    <location>
        <begin position="149"/>
        <end position="169"/>
    </location>
</feature>
<dbReference type="SUPFAM" id="SSF103481">
    <property type="entry name" value="Multidrug resistance efflux transporter EmrE"/>
    <property type="match status" value="2"/>
</dbReference>
<dbReference type="InterPro" id="IPR037185">
    <property type="entry name" value="EmrE-like"/>
</dbReference>
<evidence type="ECO:0000256" key="5">
    <source>
        <dbReference type="ARBA" id="ARBA00023136"/>
    </source>
</evidence>
<feature type="transmembrane region" description="Helical" evidence="6">
    <location>
        <begin position="223"/>
        <end position="240"/>
    </location>
</feature>
<gene>
    <name evidence="8" type="ORF">IX53_04945</name>
</gene>
<reference evidence="8 9" key="1">
    <citation type="submission" date="2015-04" db="EMBL/GenBank/DDBJ databases">
        <title>Complete Genome Sequence of Kosmotoga pacifica SLHLJ1.</title>
        <authorList>
            <person name="Jiang L.J."/>
            <person name="Shao Z.Z."/>
            <person name="Jebbar M."/>
        </authorList>
    </citation>
    <scope>NUCLEOTIDE SEQUENCE [LARGE SCALE GENOMIC DNA]</scope>
    <source>
        <strain evidence="8 9">SLHLJ1</strain>
    </source>
</reference>